<evidence type="ECO:0000313" key="5">
    <source>
        <dbReference type="Proteomes" id="UP000221222"/>
    </source>
</evidence>
<reference evidence="4 5" key="1">
    <citation type="submission" date="2017-09" db="EMBL/GenBank/DDBJ databases">
        <title>Arcobacter canalis sp. nov., a new species isolated from a water canal contaminated with urban sewage.</title>
        <authorList>
            <person name="Perez-Cataluna A."/>
            <person name="Salas-Masso N."/>
            <person name="Figueras M.J."/>
        </authorList>
    </citation>
    <scope>NUCLEOTIDE SEQUENCE [LARGE SCALE GENOMIC DNA]</scope>
    <source>
        <strain evidence="4 5">F98-3</strain>
    </source>
</reference>
<dbReference type="PANTHER" id="PTHR36156:SF2">
    <property type="entry name" value="CUPIN TYPE-2 DOMAIN-CONTAINING PROTEIN"/>
    <property type="match status" value="1"/>
</dbReference>
<evidence type="ECO:0000259" key="2">
    <source>
        <dbReference type="Pfam" id="PF07883"/>
    </source>
</evidence>
<gene>
    <name evidence="3" type="ORF">AMOL_1558</name>
    <name evidence="4" type="ORF">CPU12_01530</name>
</gene>
<dbReference type="AlphaFoldDB" id="A0A2G1DKA2"/>
<dbReference type="KEGG" id="amol:AMOL_1558"/>
<evidence type="ECO:0000313" key="3">
    <source>
        <dbReference type="EMBL" id="AXX92527.1"/>
    </source>
</evidence>
<evidence type="ECO:0000256" key="1">
    <source>
        <dbReference type="SAM" id="SignalP"/>
    </source>
</evidence>
<feature type="chain" id="PRO_5044573609" evidence="1">
    <location>
        <begin position="19"/>
        <end position="141"/>
    </location>
</feature>
<proteinExistence type="predicted"/>
<dbReference type="PANTHER" id="PTHR36156">
    <property type="entry name" value="SLR2101 PROTEIN"/>
    <property type="match status" value="1"/>
</dbReference>
<sequence length="141" mass="15798">MKKITLLILLSLFQYAFAHGTDKGIKVETVVKATKSWNGDKLPDYTKGKPQITILKITIAPHTKLPWHKHPYINAGVLLKGHLTVHSANNKVLKMKAGDPIVELVNKSHYGINEYDEPAVIMVFYAGELNKPVTVLDKTRK</sequence>
<protein>
    <submittedName>
        <fullName evidence="3 4">Cupin</fullName>
    </submittedName>
</protein>
<dbReference type="Proteomes" id="UP000262712">
    <property type="component" value="Chromosome"/>
</dbReference>
<dbReference type="RefSeq" id="WP_099341313.1">
    <property type="nucleotide sequence ID" value="NZ_CP032098.1"/>
</dbReference>
<dbReference type="Pfam" id="PF07883">
    <property type="entry name" value="Cupin_2"/>
    <property type="match status" value="1"/>
</dbReference>
<evidence type="ECO:0000313" key="6">
    <source>
        <dbReference type="Proteomes" id="UP000262712"/>
    </source>
</evidence>
<dbReference type="SUPFAM" id="SSF51182">
    <property type="entry name" value="RmlC-like cupins"/>
    <property type="match status" value="1"/>
</dbReference>
<dbReference type="CDD" id="cd02236">
    <property type="entry name" value="cupin_CV2614-like"/>
    <property type="match status" value="1"/>
</dbReference>
<feature type="signal peptide" evidence="1">
    <location>
        <begin position="1"/>
        <end position="18"/>
    </location>
</feature>
<dbReference type="Proteomes" id="UP000221222">
    <property type="component" value="Unassembled WGS sequence"/>
</dbReference>
<reference evidence="3 6" key="2">
    <citation type="submission" date="2018-08" db="EMBL/GenBank/DDBJ databases">
        <title>Complete genome of the Arcobacter molluscorum type strain LMG 25693.</title>
        <authorList>
            <person name="Miller W.G."/>
            <person name="Yee E."/>
            <person name="Bono J.L."/>
        </authorList>
    </citation>
    <scope>NUCLEOTIDE SEQUENCE [LARGE SCALE GENOMIC DNA]</scope>
    <source>
        <strain evidence="3 6">CECT 7696</strain>
    </source>
</reference>
<organism evidence="4 5">
    <name type="scientific">Malaciobacter molluscorum LMG 25693</name>
    <dbReference type="NCBI Taxonomy" id="870501"/>
    <lineage>
        <taxon>Bacteria</taxon>
        <taxon>Pseudomonadati</taxon>
        <taxon>Campylobacterota</taxon>
        <taxon>Epsilonproteobacteria</taxon>
        <taxon>Campylobacterales</taxon>
        <taxon>Arcobacteraceae</taxon>
        <taxon>Malaciobacter</taxon>
    </lineage>
</organism>
<dbReference type="InterPro" id="IPR011051">
    <property type="entry name" value="RmlC_Cupin_sf"/>
</dbReference>
<dbReference type="InterPro" id="IPR047142">
    <property type="entry name" value="OryJ/VirC-like"/>
</dbReference>
<dbReference type="Gene3D" id="2.60.120.10">
    <property type="entry name" value="Jelly Rolls"/>
    <property type="match status" value="1"/>
</dbReference>
<feature type="domain" description="Cupin type-2" evidence="2">
    <location>
        <begin position="57"/>
        <end position="124"/>
    </location>
</feature>
<name>A0A2G1DKA2_9BACT</name>
<dbReference type="InterPro" id="IPR014710">
    <property type="entry name" value="RmlC-like_jellyroll"/>
</dbReference>
<dbReference type="InterPro" id="IPR013096">
    <property type="entry name" value="Cupin_2"/>
</dbReference>
<evidence type="ECO:0000313" key="4">
    <source>
        <dbReference type="EMBL" id="PHO18953.1"/>
    </source>
</evidence>
<dbReference type="EMBL" id="NXFY01000002">
    <property type="protein sequence ID" value="PHO18953.1"/>
    <property type="molecule type" value="Genomic_DNA"/>
</dbReference>
<keyword evidence="1" id="KW-0732">Signal</keyword>
<keyword evidence="5" id="KW-1185">Reference proteome</keyword>
<dbReference type="EMBL" id="CP032098">
    <property type="protein sequence ID" value="AXX92527.1"/>
    <property type="molecule type" value="Genomic_DNA"/>
</dbReference>
<accession>A0A2G1DKA2</accession>